<dbReference type="GO" id="GO:0042578">
    <property type="term" value="F:phosphoric ester hydrolase activity"/>
    <property type="evidence" value="ECO:0007669"/>
    <property type="project" value="UniProtKB-ARBA"/>
</dbReference>
<dbReference type="PANTHER" id="PTHR31956:SF1">
    <property type="entry name" value="NON-SPECIFIC PHOSPHOLIPASE C1"/>
    <property type="match status" value="1"/>
</dbReference>
<evidence type="ECO:0000313" key="3">
    <source>
        <dbReference type="EMBL" id="KAL2612915.1"/>
    </source>
</evidence>
<dbReference type="Pfam" id="PF04185">
    <property type="entry name" value="Phosphoesterase"/>
    <property type="match status" value="1"/>
</dbReference>
<keyword evidence="4" id="KW-1185">Reference proteome</keyword>
<dbReference type="AlphaFoldDB" id="A0ABD1XVD8"/>
<keyword evidence="1" id="KW-0378">Hydrolase</keyword>
<evidence type="ECO:0000256" key="1">
    <source>
        <dbReference type="ARBA" id="ARBA00022801"/>
    </source>
</evidence>
<dbReference type="InterPro" id="IPR007312">
    <property type="entry name" value="Phosphoesterase"/>
</dbReference>
<comment type="caution">
    <text evidence="3">The sequence shown here is derived from an EMBL/GenBank/DDBJ whole genome shotgun (WGS) entry which is preliminary data.</text>
</comment>
<gene>
    <name evidence="3" type="ORF">R1flu_024607</name>
</gene>
<protein>
    <recommendedName>
        <fullName evidence="5">Phosphoesterase</fullName>
    </recommendedName>
</protein>
<keyword evidence="2" id="KW-0732">Signal</keyword>
<feature type="signal peptide" evidence="2">
    <location>
        <begin position="1"/>
        <end position="22"/>
    </location>
</feature>
<name>A0ABD1XVD8_9MARC</name>
<evidence type="ECO:0000256" key="2">
    <source>
        <dbReference type="SAM" id="SignalP"/>
    </source>
</evidence>
<proteinExistence type="predicted"/>
<organism evidence="3 4">
    <name type="scientific">Riccia fluitans</name>
    <dbReference type="NCBI Taxonomy" id="41844"/>
    <lineage>
        <taxon>Eukaryota</taxon>
        <taxon>Viridiplantae</taxon>
        <taxon>Streptophyta</taxon>
        <taxon>Embryophyta</taxon>
        <taxon>Marchantiophyta</taxon>
        <taxon>Marchantiopsida</taxon>
        <taxon>Marchantiidae</taxon>
        <taxon>Marchantiales</taxon>
        <taxon>Ricciaceae</taxon>
        <taxon>Riccia</taxon>
    </lineage>
</organism>
<dbReference type="SUPFAM" id="SSF53649">
    <property type="entry name" value="Alkaline phosphatase-like"/>
    <property type="match status" value="1"/>
</dbReference>
<accession>A0ABD1XVD8</accession>
<dbReference type="Proteomes" id="UP001605036">
    <property type="component" value="Unassembled WGS sequence"/>
</dbReference>
<dbReference type="InterPro" id="IPR017850">
    <property type="entry name" value="Alkaline_phosphatase_core_sf"/>
</dbReference>
<dbReference type="EMBL" id="JBHFFA010000007">
    <property type="protein sequence ID" value="KAL2612915.1"/>
    <property type="molecule type" value="Genomic_DNA"/>
</dbReference>
<evidence type="ECO:0008006" key="5">
    <source>
        <dbReference type="Google" id="ProtNLM"/>
    </source>
</evidence>
<sequence length="437" mass="49560">MKKRSVLVLFHLLLCSFYVVDSNVESPIKTVVVLVMENRSFDHMLGWLKRLNPEIDGLTGTESNPLNASDPSSDHVFVSDQAEFVDPDPGHSFRAIREQVFGSKKSVDEEGEFEPPRMNGFVQQARGMNYGPDFAERVMSAFRPEVIPVTTTLAMEFAVFDRWFASAPTSTQPNRMYVHSATSHGAISNVQADLTAGYPQKPIFTSIADAGLTWNVYYQNIPATLFFKELRKLKNLLKFKPYFPWFDMDCKNGKLANYVVVEQRYFDLKTEPANDDHPSHDVAEGQKLIKEVYEKLRASPQWNQTLFLITYDEHGGFYDHVPTPVTGIPNPDGLNGSHPDFFSFNRLGVRVPTIAISPWINKDSVVHEPSWPTATSQYEHSSIAATVKEIFNLPSFLTKRDQWAGTFHHLFTQRTQPRDDCPSMLVPLPIFSICCLL</sequence>
<reference evidence="3 4" key="1">
    <citation type="submission" date="2024-09" db="EMBL/GenBank/DDBJ databases">
        <title>Chromosome-scale assembly of Riccia fluitans.</title>
        <authorList>
            <person name="Paukszto L."/>
            <person name="Sawicki J."/>
            <person name="Karawczyk K."/>
            <person name="Piernik-Szablinska J."/>
            <person name="Szczecinska M."/>
            <person name="Mazdziarz M."/>
        </authorList>
    </citation>
    <scope>NUCLEOTIDE SEQUENCE [LARGE SCALE GENOMIC DNA]</scope>
    <source>
        <strain evidence="3">Rf_01</strain>
        <tissue evidence="3">Aerial parts of the thallus</tissue>
    </source>
</reference>
<feature type="chain" id="PRO_5044808887" description="Phosphoesterase" evidence="2">
    <location>
        <begin position="23"/>
        <end position="437"/>
    </location>
</feature>
<dbReference type="Gene3D" id="3.40.720.10">
    <property type="entry name" value="Alkaline Phosphatase, subunit A"/>
    <property type="match status" value="2"/>
</dbReference>
<dbReference type="PANTHER" id="PTHR31956">
    <property type="entry name" value="NON-SPECIFIC PHOSPHOLIPASE C4-RELATED"/>
    <property type="match status" value="1"/>
</dbReference>
<evidence type="ECO:0000313" key="4">
    <source>
        <dbReference type="Proteomes" id="UP001605036"/>
    </source>
</evidence>